<evidence type="ECO:0000313" key="4">
    <source>
        <dbReference type="Proteomes" id="UP001559025"/>
    </source>
</evidence>
<dbReference type="InterPro" id="IPR015168">
    <property type="entry name" value="SsuA/THI5"/>
</dbReference>
<evidence type="ECO:0000313" key="3">
    <source>
        <dbReference type="EMBL" id="MEX4009178.1"/>
    </source>
</evidence>
<dbReference type="Pfam" id="PF09084">
    <property type="entry name" value="NMT1"/>
    <property type="match status" value="1"/>
</dbReference>
<dbReference type="InterPro" id="IPR027939">
    <property type="entry name" value="NMT1/THI5"/>
</dbReference>
<feature type="domain" description="SsuA/THI5-like" evidence="2">
    <location>
        <begin position="48"/>
        <end position="253"/>
    </location>
</feature>
<dbReference type="PANTHER" id="PTHR31528">
    <property type="entry name" value="4-AMINO-5-HYDROXYMETHYL-2-METHYLPYRIMIDINE PHOSPHATE SYNTHASE THI11-RELATED"/>
    <property type="match status" value="1"/>
</dbReference>
<evidence type="ECO:0000256" key="1">
    <source>
        <dbReference type="SAM" id="SignalP"/>
    </source>
</evidence>
<dbReference type="Gene3D" id="3.40.190.10">
    <property type="entry name" value="Periplasmic binding protein-like II"/>
    <property type="match status" value="2"/>
</dbReference>
<dbReference type="SUPFAM" id="SSF53850">
    <property type="entry name" value="Periplasmic binding protein-like II"/>
    <property type="match status" value="1"/>
</dbReference>
<feature type="signal peptide" evidence="1">
    <location>
        <begin position="1"/>
        <end position="31"/>
    </location>
</feature>
<protein>
    <submittedName>
        <fullName evidence="3">ABC transporter substrate-binding protein</fullName>
    </submittedName>
</protein>
<evidence type="ECO:0000259" key="2">
    <source>
        <dbReference type="Pfam" id="PF09084"/>
    </source>
</evidence>
<organism evidence="3 4">
    <name type="scientific">Neoaquamicrobium sediminum</name>
    <dbReference type="NCBI Taxonomy" id="1849104"/>
    <lineage>
        <taxon>Bacteria</taxon>
        <taxon>Pseudomonadati</taxon>
        <taxon>Pseudomonadota</taxon>
        <taxon>Alphaproteobacteria</taxon>
        <taxon>Hyphomicrobiales</taxon>
        <taxon>Phyllobacteriaceae</taxon>
        <taxon>Neoaquamicrobium</taxon>
    </lineage>
</organism>
<dbReference type="EMBL" id="JAZHFV010000006">
    <property type="protein sequence ID" value="MEX4009178.1"/>
    <property type="molecule type" value="Genomic_DNA"/>
</dbReference>
<comment type="caution">
    <text evidence="3">The sequence shown here is derived from an EMBL/GenBank/DDBJ whole genome shotgun (WGS) entry which is preliminary data.</text>
</comment>
<gene>
    <name evidence="3" type="ORF">V1479_17840</name>
</gene>
<reference evidence="3 4" key="1">
    <citation type="submission" date="2024-01" db="EMBL/GenBank/DDBJ databases">
        <title>New evidence supports the origin of RcGTA from prophage.</title>
        <authorList>
            <person name="Xu Y."/>
            <person name="Liu B."/>
            <person name="Chen F."/>
        </authorList>
    </citation>
    <scope>NUCLEOTIDE SEQUENCE [LARGE SCALE GENOMIC DNA]</scope>
    <source>
        <strain evidence="3 4">CBW1107-2</strain>
    </source>
</reference>
<dbReference type="Proteomes" id="UP001559025">
    <property type="component" value="Unassembled WGS sequence"/>
</dbReference>
<name>A0ABV3WYC9_9HYPH</name>
<keyword evidence="4" id="KW-1185">Reference proteome</keyword>
<sequence length="342" mass="35868">MKTGSDLCRAATAALALSIASLTGVTGAAYAQDKNITIVVPNPSAINNFPLHVAIGEGYFEEAGINVTVEAVNGSASVLQSMAAGQAQIGNPGPGPLLGARARGEDVVFIYNQFPKSIFGLVVREESEVQGPADLKGTVVGVGTADGAEVGFSRAILTDVGLAEGTDYEFLAIGDGGTAAAAFLNDEVSSYAAAVSDAAIIESRGIPLREITPEAYLSYFGNGWAVTRSYLDENPDVIEAFGKALVKGTKFGMDPANKDKVLEHTTAGNPQEGEDREFAEALLAAIQDRITPLDMSNGYGYQPPEHWQMWHDSSVESGALSAPLDDLEAAYTNQFVEAWNAE</sequence>
<dbReference type="PANTHER" id="PTHR31528:SF15">
    <property type="entry name" value="RIBOFLAVIN-BINDING PROTEIN RIBY"/>
    <property type="match status" value="1"/>
</dbReference>
<keyword evidence="1" id="KW-0732">Signal</keyword>
<accession>A0ABV3WYC9</accession>
<dbReference type="RefSeq" id="WP_368804135.1">
    <property type="nucleotide sequence ID" value="NZ_CBDDTD010000001.1"/>
</dbReference>
<feature type="chain" id="PRO_5047223041" evidence="1">
    <location>
        <begin position="32"/>
        <end position="342"/>
    </location>
</feature>
<proteinExistence type="predicted"/>